<dbReference type="GO" id="GO:0016787">
    <property type="term" value="F:hydrolase activity"/>
    <property type="evidence" value="ECO:0007669"/>
    <property type="project" value="UniProtKB-KW"/>
</dbReference>
<dbReference type="Pfam" id="PF00293">
    <property type="entry name" value="NUDIX"/>
    <property type="match status" value="1"/>
</dbReference>
<evidence type="ECO:0000259" key="7">
    <source>
        <dbReference type="PROSITE" id="PS51462"/>
    </source>
</evidence>
<keyword evidence="6" id="KW-0520">NAD</keyword>
<proteinExistence type="predicted"/>
<keyword evidence="4" id="KW-0378">Hydrolase</keyword>
<dbReference type="EMBL" id="FQXM01000002">
    <property type="protein sequence ID" value="SHH14786.1"/>
    <property type="molecule type" value="Genomic_DNA"/>
</dbReference>
<dbReference type="InterPro" id="IPR015375">
    <property type="entry name" value="NADH_PPase-like_N"/>
</dbReference>
<evidence type="ECO:0000313" key="8">
    <source>
        <dbReference type="EMBL" id="SHH14786.1"/>
    </source>
</evidence>
<evidence type="ECO:0000313" key="9">
    <source>
        <dbReference type="Proteomes" id="UP000184447"/>
    </source>
</evidence>
<dbReference type="EC" id="3.6.1.22" evidence="2"/>
<dbReference type="GO" id="GO:0046872">
    <property type="term" value="F:metal ion binding"/>
    <property type="evidence" value="ECO:0007669"/>
    <property type="project" value="UniProtKB-KW"/>
</dbReference>
<sequence>MNTNNHYLNFIPETMPSQEKKEKDLFFVFYNNKILVFYKKTVVTIPSFSEFAKLSLNNYEEYYLGKFKDTPCYAIKLNEDPILCDELKFEDLRSIGLSIGEDFFTIAGKAYQILNWQETHNFCGRCGSRLENSQHERSKICNTCGLISYPKISPAIIVAVTKGDKLLLAHNNNFPENLYSVIAGFVEPGETVEQCIKREVYEETNIKIKDIKYFSSQPWSFPDSLMLGFTASYDSGDIKVDEVEINNAAWFTVDSLPLIPSKISIARKLIDNFIESQCH</sequence>
<dbReference type="NCBIfam" id="NF001299">
    <property type="entry name" value="PRK00241.1"/>
    <property type="match status" value="1"/>
</dbReference>
<dbReference type="Pfam" id="PF09296">
    <property type="entry name" value="NUDIX-like"/>
    <property type="match status" value="1"/>
</dbReference>
<dbReference type="CDD" id="cd03429">
    <property type="entry name" value="NUDIX_NADH_pyrophosphatase_Nudt13"/>
    <property type="match status" value="1"/>
</dbReference>
<reference evidence="8 9" key="1">
    <citation type="submission" date="2016-11" db="EMBL/GenBank/DDBJ databases">
        <authorList>
            <person name="Jaros S."/>
            <person name="Januszkiewicz K."/>
            <person name="Wedrychowicz H."/>
        </authorList>
    </citation>
    <scope>NUCLEOTIDE SEQUENCE [LARGE SCALE GENOMIC DNA]</scope>
    <source>
        <strain evidence="8 9">DSM 8605</strain>
    </source>
</reference>
<evidence type="ECO:0000256" key="1">
    <source>
        <dbReference type="ARBA" id="ARBA00001946"/>
    </source>
</evidence>
<accession>A0A1M5QLE6</accession>
<evidence type="ECO:0000256" key="5">
    <source>
        <dbReference type="ARBA" id="ARBA00022842"/>
    </source>
</evidence>
<dbReference type="SUPFAM" id="SSF55811">
    <property type="entry name" value="Nudix"/>
    <property type="match status" value="2"/>
</dbReference>
<organism evidence="8 9">
    <name type="scientific">Clostridium grantii DSM 8605</name>
    <dbReference type="NCBI Taxonomy" id="1121316"/>
    <lineage>
        <taxon>Bacteria</taxon>
        <taxon>Bacillati</taxon>
        <taxon>Bacillota</taxon>
        <taxon>Clostridia</taxon>
        <taxon>Eubacteriales</taxon>
        <taxon>Clostridiaceae</taxon>
        <taxon>Clostridium</taxon>
    </lineage>
</organism>
<feature type="domain" description="Nudix hydrolase" evidence="7">
    <location>
        <begin position="150"/>
        <end position="274"/>
    </location>
</feature>
<dbReference type="InterPro" id="IPR015797">
    <property type="entry name" value="NUDIX_hydrolase-like_dom_sf"/>
</dbReference>
<dbReference type="Pfam" id="PF09297">
    <property type="entry name" value="Zn_ribbon_NUD"/>
    <property type="match status" value="1"/>
</dbReference>
<evidence type="ECO:0000256" key="3">
    <source>
        <dbReference type="ARBA" id="ARBA00022723"/>
    </source>
</evidence>
<evidence type="ECO:0000256" key="4">
    <source>
        <dbReference type="ARBA" id="ARBA00022801"/>
    </source>
</evidence>
<dbReference type="InterPro" id="IPR015376">
    <property type="entry name" value="Znr_NADH_PPase"/>
</dbReference>
<keyword evidence="9" id="KW-1185">Reference proteome</keyword>
<evidence type="ECO:0000256" key="2">
    <source>
        <dbReference type="ARBA" id="ARBA00012381"/>
    </source>
</evidence>
<dbReference type="PROSITE" id="PS00893">
    <property type="entry name" value="NUDIX_BOX"/>
    <property type="match status" value="1"/>
</dbReference>
<dbReference type="PROSITE" id="PS51462">
    <property type="entry name" value="NUDIX"/>
    <property type="match status" value="1"/>
</dbReference>
<keyword evidence="3" id="KW-0479">Metal-binding</keyword>
<evidence type="ECO:0000256" key="6">
    <source>
        <dbReference type="ARBA" id="ARBA00023027"/>
    </source>
</evidence>
<dbReference type="RefSeq" id="WP_073336001.1">
    <property type="nucleotide sequence ID" value="NZ_FQXM01000002.1"/>
</dbReference>
<dbReference type="Gene3D" id="3.90.79.10">
    <property type="entry name" value="Nucleoside Triphosphate Pyrophosphohydrolase"/>
    <property type="match status" value="1"/>
</dbReference>
<dbReference type="STRING" id="1121316.SAMN02745207_00164"/>
<dbReference type="Gene3D" id="3.90.79.20">
    <property type="match status" value="1"/>
</dbReference>
<dbReference type="OrthoDB" id="9787476at2"/>
<protein>
    <recommendedName>
        <fullName evidence="2">NAD(+) diphosphatase</fullName>
        <ecNumber evidence="2">3.6.1.22</ecNumber>
    </recommendedName>
</protein>
<comment type="cofactor">
    <cofactor evidence="1">
        <name>Mg(2+)</name>
        <dbReference type="ChEBI" id="CHEBI:18420"/>
    </cofactor>
</comment>
<dbReference type="PANTHER" id="PTHR11383">
    <property type="entry name" value="NUCLEOSIDE DIPHOSPHATE-LINKED MOIETY X MOTIF 13"/>
    <property type="match status" value="1"/>
</dbReference>
<dbReference type="InterPro" id="IPR049734">
    <property type="entry name" value="NudC-like_C"/>
</dbReference>
<dbReference type="AlphaFoldDB" id="A0A1M5QLE6"/>
<dbReference type="PANTHER" id="PTHR11383:SF3">
    <property type="entry name" value="NAD(P)H PYROPHOSPHATASE NUDT13, MITOCHONDRIAL"/>
    <property type="match status" value="1"/>
</dbReference>
<keyword evidence="5" id="KW-0460">Magnesium</keyword>
<dbReference type="InterPro" id="IPR000086">
    <property type="entry name" value="NUDIX_hydrolase_dom"/>
</dbReference>
<dbReference type="Proteomes" id="UP000184447">
    <property type="component" value="Unassembled WGS sequence"/>
</dbReference>
<name>A0A1M5QLE6_9CLOT</name>
<gene>
    <name evidence="8" type="ORF">SAMN02745207_00164</name>
</gene>
<dbReference type="InterPro" id="IPR020084">
    <property type="entry name" value="NUDIX_hydrolase_CS"/>
</dbReference>